<protein>
    <submittedName>
        <fullName evidence="1">3524_t:CDS:1</fullName>
    </submittedName>
</protein>
<keyword evidence="2" id="KW-1185">Reference proteome</keyword>
<gene>
    <name evidence="1" type="ORF">CPELLU_LOCUS8829</name>
</gene>
<accession>A0A9N9H0S4</accession>
<evidence type="ECO:0000313" key="1">
    <source>
        <dbReference type="EMBL" id="CAG8640410.1"/>
    </source>
</evidence>
<dbReference type="OrthoDB" id="2434386at2759"/>
<feature type="non-terminal residue" evidence="1">
    <location>
        <position position="393"/>
    </location>
</feature>
<proteinExistence type="predicted"/>
<name>A0A9N9H0S4_9GLOM</name>
<organism evidence="1 2">
    <name type="scientific">Cetraspora pellucida</name>
    <dbReference type="NCBI Taxonomy" id="1433469"/>
    <lineage>
        <taxon>Eukaryota</taxon>
        <taxon>Fungi</taxon>
        <taxon>Fungi incertae sedis</taxon>
        <taxon>Mucoromycota</taxon>
        <taxon>Glomeromycotina</taxon>
        <taxon>Glomeromycetes</taxon>
        <taxon>Diversisporales</taxon>
        <taxon>Gigasporaceae</taxon>
        <taxon>Cetraspora</taxon>
    </lineage>
</organism>
<comment type="caution">
    <text evidence="1">The sequence shown here is derived from an EMBL/GenBank/DDBJ whole genome shotgun (WGS) entry which is preliminary data.</text>
</comment>
<evidence type="ECO:0000313" key="2">
    <source>
        <dbReference type="Proteomes" id="UP000789759"/>
    </source>
</evidence>
<dbReference type="AlphaFoldDB" id="A0A9N9H0S4"/>
<sequence>DRLFDILFILIDELFDIFVVFNDRLFDVLFVFNDGLFDILVMFNDGLFDILFVFNNGLFDVQFVFSAGFFDHSNKTELEVETSELGNYPESLIIAYKETKNNITQWSFNYFIKVEGFYPNVSKLCYILAPKKYLIPNNYFMKTSWKHGENISATIVATNYMKAINKTSRLFGPLLFGLQLQILKNIRKSRTGQYSIKPISQNLIKRVNQCSELILNRHAKNIATIIKDKFIQSYIFKYYNQDFVLLKLFKYTVSNRTYYLSFRADNFVQKKNEILNIIKIMDSNYISHDAYQGLAAIDYHLPCKNIIVFERNNLTQKITKDISIKLVDMDKVINNLEIIEKSDKPNNDSIDFNKVLNSIDISRQHDCKGILKYLISYLVYKNILSIHDPIIYL</sequence>
<dbReference type="EMBL" id="CAJVQA010006429">
    <property type="protein sequence ID" value="CAG8640410.1"/>
    <property type="molecule type" value="Genomic_DNA"/>
</dbReference>
<reference evidence="1" key="1">
    <citation type="submission" date="2021-06" db="EMBL/GenBank/DDBJ databases">
        <authorList>
            <person name="Kallberg Y."/>
            <person name="Tangrot J."/>
            <person name="Rosling A."/>
        </authorList>
    </citation>
    <scope>NUCLEOTIDE SEQUENCE</scope>
    <source>
        <strain evidence="1">FL966</strain>
    </source>
</reference>
<dbReference type="Proteomes" id="UP000789759">
    <property type="component" value="Unassembled WGS sequence"/>
</dbReference>